<feature type="transmembrane region" description="Helical" evidence="1">
    <location>
        <begin position="432"/>
        <end position="452"/>
    </location>
</feature>
<keyword evidence="3" id="KW-1185">Reference proteome</keyword>
<feature type="transmembrane region" description="Helical" evidence="1">
    <location>
        <begin position="57"/>
        <end position="79"/>
    </location>
</feature>
<dbReference type="InterPro" id="IPR000801">
    <property type="entry name" value="Esterase-like"/>
</dbReference>
<reference evidence="3" key="1">
    <citation type="submission" date="2016-02" db="EMBL/GenBank/DDBJ databases">
        <authorList>
            <person name="Holder M.E."/>
            <person name="Ajami N.J."/>
            <person name="Petrosino J.F."/>
        </authorList>
    </citation>
    <scope>NUCLEOTIDE SEQUENCE [LARGE SCALE GENOMIC DNA]</scope>
    <source>
        <strain evidence="3">CCUG 36733</strain>
    </source>
</reference>
<gene>
    <name evidence="2" type="ORF">AXF14_02660</name>
</gene>
<dbReference type="KEGG" id="ard:AXF14_02660"/>
<dbReference type="SUPFAM" id="SSF53474">
    <property type="entry name" value="alpha/beta-Hydrolases"/>
    <property type="match status" value="1"/>
</dbReference>
<feature type="transmembrane region" description="Helical" evidence="1">
    <location>
        <begin position="464"/>
        <end position="489"/>
    </location>
</feature>
<dbReference type="PANTHER" id="PTHR48098:SF1">
    <property type="entry name" value="DIACYLGLYCEROL ACYLTRANSFERASE_MYCOLYLTRANSFERASE AG85A"/>
    <property type="match status" value="1"/>
</dbReference>
<organism evidence="2 3">
    <name type="scientific">Actinomyces radicidentis</name>
    <dbReference type="NCBI Taxonomy" id="111015"/>
    <lineage>
        <taxon>Bacteria</taxon>
        <taxon>Bacillati</taxon>
        <taxon>Actinomycetota</taxon>
        <taxon>Actinomycetes</taxon>
        <taxon>Actinomycetales</taxon>
        <taxon>Actinomycetaceae</taxon>
        <taxon>Actinomyces</taxon>
    </lineage>
</organism>
<dbReference type="InterPro" id="IPR050583">
    <property type="entry name" value="Mycobacterial_A85_antigen"/>
</dbReference>
<dbReference type="AlphaFoldDB" id="A0A0X8JDS8"/>
<evidence type="ECO:0000313" key="2">
    <source>
        <dbReference type="EMBL" id="AMD86702.1"/>
    </source>
</evidence>
<dbReference type="Pfam" id="PF00756">
    <property type="entry name" value="Esterase"/>
    <property type="match status" value="1"/>
</dbReference>
<dbReference type="Proteomes" id="UP000065220">
    <property type="component" value="Chromosome"/>
</dbReference>
<accession>A0A0X8JDS8</accession>
<protein>
    <recommendedName>
        <fullName evidence="4">Esterase</fullName>
    </recommendedName>
</protein>
<keyword evidence="1" id="KW-0472">Membrane</keyword>
<dbReference type="EMBL" id="CP014228">
    <property type="protein sequence ID" value="AMD86702.1"/>
    <property type="molecule type" value="Genomic_DNA"/>
</dbReference>
<dbReference type="PANTHER" id="PTHR48098">
    <property type="entry name" value="ENTEROCHELIN ESTERASE-RELATED"/>
    <property type="match status" value="1"/>
</dbReference>
<dbReference type="RefSeq" id="WP_067940614.1">
    <property type="nucleotide sequence ID" value="NZ_CP014228.1"/>
</dbReference>
<dbReference type="STRING" id="111015.AXF14_02660"/>
<evidence type="ECO:0000313" key="3">
    <source>
        <dbReference type="Proteomes" id="UP000065220"/>
    </source>
</evidence>
<keyword evidence="1" id="KW-1133">Transmembrane helix</keyword>
<dbReference type="Gene3D" id="3.40.50.1820">
    <property type="entry name" value="alpha/beta hydrolase"/>
    <property type="match status" value="1"/>
</dbReference>
<dbReference type="InterPro" id="IPR029058">
    <property type="entry name" value="AB_hydrolase_fold"/>
</dbReference>
<sequence length="508" mass="52175">MKQIGAIPLTTVGAVVTAAVATVLVSILVAALLPRLRGSGVAGASPDGAPCHRARRLLGAVAAVLVPALLALSTGALALNRSGDYVPTVADLVSTATSSKPVTGDVGSLASTARLDAVPASRWKARFTRLKDGTLTATFRGPVSGLDLDVRVILPKGYSPTDGRTYDVIEGLHGYPGDPGSFSTALDAQTGLDQAISSGLIPPSIMVMPSLDPDGRQHDCANIAGRPAVGTWVAQEIPRMVAATIPNTTHERDGWLLMGLSSGAYCAAWLAMNDDAQYGAAGVMSSYDRPVEGGMAHGGNAVAAANTLSTMVRERTGRPGLRYYVLGSQDDPYAAALTAWRMQAAQNADDAVTTDTPVTGGHTWRLWSSHLPTMLRWWGSDPAVFRAAGLSTTQSAQAAASSSITPVVDTPLAQRTSRTVAEAQKATPTDPGGPVTLAACVILCLLGTVALLRWGPCGRGAGALAVRSLAVLLLGAAIAATIGLVGNFLTGFATSWDDLGGIIIAAFH</sequence>
<dbReference type="OrthoDB" id="3723842at2"/>
<name>A0A0X8JDS8_ACTRD</name>
<evidence type="ECO:0000256" key="1">
    <source>
        <dbReference type="SAM" id="Phobius"/>
    </source>
</evidence>
<evidence type="ECO:0008006" key="4">
    <source>
        <dbReference type="Google" id="ProtNLM"/>
    </source>
</evidence>
<keyword evidence="1" id="KW-0812">Transmembrane</keyword>
<dbReference type="GO" id="GO:0016747">
    <property type="term" value="F:acyltransferase activity, transferring groups other than amino-acyl groups"/>
    <property type="evidence" value="ECO:0007669"/>
    <property type="project" value="TreeGrafter"/>
</dbReference>
<proteinExistence type="predicted"/>
<feature type="transmembrane region" description="Helical" evidence="1">
    <location>
        <begin position="12"/>
        <end position="36"/>
    </location>
</feature>